<keyword evidence="6" id="KW-0539">Nucleus</keyword>
<keyword evidence="5" id="KW-0690">Ribosome biogenesis</keyword>
<name>A0A9P4ULS2_9PEZI</name>
<dbReference type="Pfam" id="PF09135">
    <property type="entry name" value="Alb1"/>
    <property type="match status" value="1"/>
</dbReference>
<keyword evidence="9" id="KW-1185">Reference proteome</keyword>
<evidence type="ECO:0000256" key="2">
    <source>
        <dbReference type="ARBA" id="ARBA00004496"/>
    </source>
</evidence>
<dbReference type="GO" id="GO:0005730">
    <property type="term" value="C:nucleolus"/>
    <property type="evidence" value="ECO:0007669"/>
    <property type="project" value="TreeGrafter"/>
</dbReference>
<evidence type="ECO:0000256" key="3">
    <source>
        <dbReference type="ARBA" id="ARBA00022448"/>
    </source>
</evidence>
<organism evidence="8 9">
    <name type="scientific">Polychaeton citri CBS 116435</name>
    <dbReference type="NCBI Taxonomy" id="1314669"/>
    <lineage>
        <taxon>Eukaryota</taxon>
        <taxon>Fungi</taxon>
        <taxon>Dikarya</taxon>
        <taxon>Ascomycota</taxon>
        <taxon>Pezizomycotina</taxon>
        <taxon>Dothideomycetes</taxon>
        <taxon>Dothideomycetidae</taxon>
        <taxon>Capnodiales</taxon>
        <taxon>Capnodiaceae</taxon>
        <taxon>Polychaeton</taxon>
    </lineage>
</organism>
<gene>
    <name evidence="8" type="ORF">K431DRAFT_211084</name>
</gene>
<keyword evidence="4" id="KW-0963">Cytoplasm</keyword>
<feature type="compositionally biased region" description="Basic residues" evidence="7">
    <location>
        <begin position="52"/>
        <end position="68"/>
    </location>
</feature>
<comment type="caution">
    <text evidence="8">The sequence shown here is derived from an EMBL/GenBank/DDBJ whole genome shotgun (WGS) entry which is preliminary data.</text>
</comment>
<keyword evidence="3" id="KW-0813">Transport</keyword>
<dbReference type="OrthoDB" id="5304887at2759"/>
<dbReference type="GO" id="GO:0000055">
    <property type="term" value="P:ribosomal large subunit export from nucleus"/>
    <property type="evidence" value="ECO:0007669"/>
    <property type="project" value="TreeGrafter"/>
</dbReference>
<evidence type="ECO:0000313" key="8">
    <source>
        <dbReference type="EMBL" id="KAF2718123.1"/>
    </source>
</evidence>
<reference evidence="8" key="1">
    <citation type="journal article" date="2020" name="Stud. Mycol.">
        <title>101 Dothideomycetes genomes: a test case for predicting lifestyles and emergence of pathogens.</title>
        <authorList>
            <person name="Haridas S."/>
            <person name="Albert R."/>
            <person name="Binder M."/>
            <person name="Bloem J."/>
            <person name="Labutti K."/>
            <person name="Salamov A."/>
            <person name="Andreopoulos B."/>
            <person name="Baker S."/>
            <person name="Barry K."/>
            <person name="Bills G."/>
            <person name="Bluhm B."/>
            <person name="Cannon C."/>
            <person name="Castanera R."/>
            <person name="Culley D."/>
            <person name="Daum C."/>
            <person name="Ezra D."/>
            <person name="Gonzalez J."/>
            <person name="Henrissat B."/>
            <person name="Kuo A."/>
            <person name="Liang C."/>
            <person name="Lipzen A."/>
            <person name="Lutzoni F."/>
            <person name="Magnuson J."/>
            <person name="Mondo S."/>
            <person name="Nolan M."/>
            <person name="Ohm R."/>
            <person name="Pangilinan J."/>
            <person name="Park H.-J."/>
            <person name="Ramirez L."/>
            <person name="Alfaro M."/>
            <person name="Sun H."/>
            <person name="Tritt A."/>
            <person name="Yoshinaga Y."/>
            <person name="Zwiers L.-H."/>
            <person name="Turgeon B."/>
            <person name="Goodwin S."/>
            <person name="Spatafora J."/>
            <person name="Crous P."/>
            <person name="Grigoriev I."/>
        </authorList>
    </citation>
    <scope>NUCLEOTIDE SEQUENCE</scope>
    <source>
        <strain evidence="8">CBS 116435</strain>
    </source>
</reference>
<evidence type="ECO:0000256" key="1">
    <source>
        <dbReference type="ARBA" id="ARBA00004123"/>
    </source>
</evidence>
<dbReference type="GO" id="GO:0030687">
    <property type="term" value="C:preribosome, large subunit precursor"/>
    <property type="evidence" value="ECO:0007669"/>
    <property type="project" value="TreeGrafter"/>
</dbReference>
<dbReference type="PANTHER" id="PTHR28280">
    <property type="entry name" value="SHUTTLING PRE-60S FACTOR ECM1"/>
    <property type="match status" value="1"/>
</dbReference>
<dbReference type="GO" id="GO:0005737">
    <property type="term" value="C:cytoplasm"/>
    <property type="evidence" value="ECO:0007669"/>
    <property type="project" value="UniProtKB-SubCell"/>
</dbReference>
<dbReference type="InterPro" id="IPR053278">
    <property type="entry name" value="Pre-60S_factor_ECM1"/>
</dbReference>
<feature type="non-terminal residue" evidence="8">
    <location>
        <position position="110"/>
    </location>
</feature>
<accession>A0A9P4ULS2</accession>
<feature type="region of interest" description="Disordered" evidence="7">
    <location>
        <begin position="1"/>
        <end position="75"/>
    </location>
</feature>
<dbReference type="EMBL" id="MU003830">
    <property type="protein sequence ID" value="KAF2718123.1"/>
    <property type="molecule type" value="Genomic_DNA"/>
</dbReference>
<dbReference type="AlphaFoldDB" id="A0A9P4ULS2"/>
<dbReference type="PANTHER" id="PTHR28280:SF1">
    <property type="entry name" value="SHUTTLING PRE-60S FACTOR ECM1"/>
    <property type="match status" value="1"/>
</dbReference>
<evidence type="ECO:0000256" key="7">
    <source>
        <dbReference type="SAM" id="MobiDB-lite"/>
    </source>
</evidence>
<evidence type="ECO:0000313" key="9">
    <source>
        <dbReference type="Proteomes" id="UP000799441"/>
    </source>
</evidence>
<evidence type="ECO:0000256" key="6">
    <source>
        <dbReference type="ARBA" id="ARBA00023242"/>
    </source>
</evidence>
<feature type="non-terminal residue" evidence="8">
    <location>
        <position position="1"/>
    </location>
</feature>
<comment type="subcellular location">
    <subcellularLocation>
        <location evidence="2">Cytoplasm</location>
    </subcellularLocation>
    <subcellularLocation>
        <location evidence="1">Nucleus</location>
    </subcellularLocation>
</comment>
<dbReference type="Proteomes" id="UP000799441">
    <property type="component" value="Unassembled WGS sequence"/>
</dbReference>
<protein>
    <submittedName>
        <fullName evidence="8">Uncharacterized protein</fullName>
    </submittedName>
</protein>
<evidence type="ECO:0000256" key="5">
    <source>
        <dbReference type="ARBA" id="ARBA00022517"/>
    </source>
</evidence>
<sequence length="110" mass="12431">RDPSQHSRSAKRGPSPPPAPPSKRTSLSTAENEDGSDYKPWLHTPTNAGISKKSKKTKQLTRAQKMRREKGLARADDNVDKLEKKVKDSMARARRVQERAVQWEELNGEI</sequence>
<proteinExistence type="predicted"/>
<evidence type="ECO:0000256" key="4">
    <source>
        <dbReference type="ARBA" id="ARBA00022490"/>
    </source>
</evidence>
<dbReference type="InterPro" id="IPR022784">
    <property type="entry name" value="Ribosome_bgen_Alb1"/>
</dbReference>